<name>A0A9D3YM41_DREPO</name>
<dbReference type="AlphaFoldDB" id="A0A9D3YM41"/>
<keyword evidence="2" id="KW-1185">Reference proteome</keyword>
<protein>
    <submittedName>
        <fullName evidence="1">Uncharacterized protein</fullName>
    </submittedName>
</protein>
<comment type="caution">
    <text evidence="1">The sequence shown here is derived from an EMBL/GenBank/DDBJ whole genome shotgun (WGS) entry which is preliminary data.</text>
</comment>
<dbReference type="EMBL" id="JAIWYP010000015">
    <property type="protein sequence ID" value="KAH3700961.1"/>
    <property type="molecule type" value="Genomic_DNA"/>
</dbReference>
<reference evidence="1" key="1">
    <citation type="journal article" date="2019" name="bioRxiv">
        <title>The Genome of the Zebra Mussel, Dreissena polymorpha: A Resource for Invasive Species Research.</title>
        <authorList>
            <person name="McCartney M.A."/>
            <person name="Auch B."/>
            <person name="Kono T."/>
            <person name="Mallez S."/>
            <person name="Zhang Y."/>
            <person name="Obille A."/>
            <person name="Becker A."/>
            <person name="Abrahante J.E."/>
            <person name="Garbe J."/>
            <person name="Badalamenti J.P."/>
            <person name="Herman A."/>
            <person name="Mangelson H."/>
            <person name="Liachko I."/>
            <person name="Sullivan S."/>
            <person name="Sone E.D."/>
            <person name="Koren S."/>
            <person name="Silverstein K.A.T."/>
            <person name="Beckman K.B."/>
            <person name="Gohl D.M."/>
        </authorList>
    </citation>
    <scope>NUCLEOTIDE SEQUENCE</scope>
    <source>
        <strain evidence="1">Duluth1</strain>
        <tissue evidence="1">Whole animal</tissue>
    </source>
</reference>
<accession>A0A9D3YM41</accession>
<organism evidence="1 2">
    <name type="scientific">Dreissena polymorpha</name>
    <name type="common">Zebra mussel</name>
    <name type="synonym">Mytilus polymorpha</name>
    <dbReference type="NCBI Taxonomy" id="45954"/>
    <lineage>
        <taxon>Eukaryota</taxon>
        <taxon>Metazoa</taxon>
        <taxon>Spiralia</taxon>
        <taxon>Lophotrochozoa</taxon>
        <taxon>Mollusca</taxon>
        <taxon>Bivalvia</taxon>
        <taxon>Autobranchia</taxon>
        <taxon>Heteroconchia</taxon>
        <taxon>Euheterodonta</taxon>
        <taxon>Imparidentia</taxon>
        <taxon>Neoheterodontei</taxon>
        <taxon>Myida</taxon>
        <taxon>Dreissenoidea</taxon>
        <taxon>Dreissenidae</taxon>
        <taxon>Dreissena</taxon>
    </lineage>
</organism>
<evidence type="ECO:0000313" key="1">
    <source>
        <dbReference type="EMBL" id="KAH3700961.1"/>
    </source>
</evidence>
<reference evidence="1" key="2">
    <citation type="submission" date="2020-11" db="EMBL/GenBank/DDBJ databases">
        <authorList>
            <person name="McCartney M.A."/>
            <person name="Auch B."/>
            <person name="Kono T."/>
            <person name="Mallez S."/>
            <person name="Becker A."/>
            <person name="Gohl D.M."/>
            <person name="Silverstein K.A.T."/>
            <person name="Koren S."/>
            <person name="Bechman K.B."/>
            <person name="Herman A."/>
            <person name="Abrahante J.E."/>
            <person name="Garbe J."/>
        </authorList>
    </citation>
    <scope>NUCLEOTIDE SEQUENCE</scope>
    <source>
        <strain evidence="1">Duluth1</strain>
        <tissue evidence="1">Whole animal</tissue>
    </source>
</reference>
<dbReference type="Proteomes" id="UP000828390">
    <property type="component" value="Unassembled WGS sequence"/>
</dbReference>
<gene>
    <name evidence="1" type="ORF">DPMN_075943</name>
</gene>
<evidence type="ECO:0000313" key="2">
    <source>
        <dbReference type="Proteomes" id="UP000828390"/>
    </source>
</evidence>
<proteinExistence type="predicted"/>
<sequence>MQLPSGSTYVCNFPRCGNHLIVKIHCSVTPVPTSIVQEFVVWEGVHYEVLLKQE</sequence>